<dbReference type="PANTHER" id="PTHR10900">
    <property type="entry name" value="PERIOSTIN-RELATED"/>
    <property type="match status" value="1"/>
</dbReference>
<dbReference type="SUPFAM" id="SSF82153">
    <property type="entry name" value="FAS1 domain"/>
    <property type="match status" value="2"/>
</dbReference>
<proteinExistence type="predicted"/>
<evidence type="ECO:0000256" key="1">
    <source>
        <dbReference type="SAM" id="SignalP"/>
    </source>
</evidence>
<keyword evidence="4" id="KW-1185">Reference proteome</keyword>
<dbReference type="SMART" id="SM00554">
    <property type="entry name" value="FAS1"/>
    <property type="match status" value="2"/>
</dbReference>
<dbReference type="InterPro" id="IPR036378">
    <property type="entry name" value="FAS1_dom_sf"/>
</dbReference>
<dbReference type="GO" id="GO:0016236">
    <property type="term" value="P:macroautophagy"/>
    <property type="evidence" value="ECO:0007669"/>
    <property type="project" value="TreeGrafter"/>
</dbReference>
<dbReference type="GO" id="GO:0000329">
    <property type="term" value="C:fungal-type vacuole membrane"/>
    <property type="evidence" value="ECO:0007669"/>
    <property type="project" value="TreeGrafter"/>
</dbReference>
<dbReference type="Pfam" id="PF02469">
    <property type="entry name" value="Fasciclin"/>
    <property type="match status" value="2"/>
</dbReference>
<feature type="domain" description="FAS1" evidence="2">
    <location>
        <begin position="17"/>
        <end position="168"/>
    </location>
</feature>
<dbReference type="FunFam" id="2.30.180.10:FF:000032">
    <property type="entry name" value="Fasciclin domain-containing protein, putative"/>
    <property type="match status" value="1"/>
</dbReference>
<comment type="caution">
    <text evidence="3">The sequence shown here is derived from an EMBL/GenBank/DDBJ whole genome shotgun (WGS) entry which is preliminary data.</text>
</comment>
<evidence type="ECO:0000313" key="4">
    <source>
        <dbReference type="Proteomes" id="UP001174936"/>
    </source>
</evidence>
<gene>
    <name evidence="3" type="ORF">B0T16DRAFT_347055</name>
</gene>
<keyword evidence="1" id="KW-0732">Signal</keyword>
<evidence type="ECO:0000313" key="3">
    <source>
        <dbReference type="EMBL" id="KAK0652650.1"/>
    </source>
</evidence>
<dbReference type="Proteomes" id="UP001174936">
    <property type="component" value="Unassembled WGS sequence"/>
</dbReference>
<dbReference type="AlphaFoldDB" id="A0AA39YKG3"/>
<accession>A0AA39YKG3</accession>
<dbReference type="PANTHER" id="PTHR10900:SF77">
    <property type="entry name" value="FI19380P1"/>
    <property type="match status" value="1"/>
</dbReference>
<organism evidence="3 4">
    <name type="scientific">Cercophora newfieldiana</name>
    <dbReference type="NCBI Taxonomy" id="92897"/>
    <lineage>
        <taxon>Eukaryota</taxon>
        <taxon>Fungi</taxon>
        <taxon>Dikarya</taxon>
        <taxon>Ascomycota</taxon>
        <taxon>Pezizomycotina</taxon>
        <taxon>Sordariomycetes</taxon>
        <taxon>Sordariomycetidae</taxon>
        <taxon>Sordariales</taxon>
        <taxon>Lasiosphaeriaceae</taxon>
        <taxon>Cercophora</taxon>
    </lineage>
</organism>
<dbReference type="PROSITE" id="PS50213">
    <property type="entry name" value="FAS1"/>
    <property type="match status" value="2"/>
</dbReference>
<dbReference type="Gene3D" id="2.30.180.10">
    <property type="entry name" value="FAS1 domain"/>
    <property type="match status" value="2"/>
</dbReference>
<name>A0AA39YKG3_9PEZI</name>
<feature type="chain" id="PRO_5041215513" evidence="1">
    <location>
        <begin position="18"/>
        <end position="356"/>
    </location>
</feature>
<dbReference type="InterPro" id="IPR000782">
    <property type="entry name" value="FAS1_domain"/>
</dbReference>
<dbReference type="EMBL" id="JAULSV010000002">
    <property type="protein sequence ID" value="KAK0652650.1"/>
    <property type="molecule type" value="Genomic_DNA"/>
</dbReference>
<feature type="domain" description="FAS1" evidence="2">
    <location>
        <begin position="170"/>
        <end position="298"/>
    </location>
</feature>
<reference evidence="3" key="1">
    <citation type="submission" date="2023-06" db="EMBL/GenBank/DDBJ databases">
        <title>Genome-scale phylogeny and comparative genomics of the fungal order Sordariales.</title>
        <authorList>
            <consortium name="Lawrence Berkeley National Laboratory"/>
            <person name="Hensen N."/>
            <person name="Bonometti L."/>
            <person name="Westerberg I."/>
            <person name="Brannstrom I.O."/>
            <person name="Guillou S."/>
            <person name="Cros-Aarteil S."/>
            <person name="Calhoun S."/>
            <person name="Haridas S."/>
            <person name="Kuo A."/>
            <person name="Mondo S."/>
            <person name="Pangilinan J."/>
            <person name="Riley R."/>
            <person name="Labutti K."/>
            <person name="Andreopoulos B."/>
            <person name="Lipzen A."/>
            <person name="Chen C."/>
            <person name="Yanf M."/>
            <person name="Daum C."/>
            <person name="Ng V."/>
            <person name="Clum A."/>
            <person name="Steindorff A."/>
            <person name="Ohm R."/>
            <person name="Martin F."/>
            <person name="Silar P."/>
            <person name="Natvig D."/>
            <person name="Lalanne C."/>
            <person name="Gautier V."/>
            <person name="Ament-Velasquez S.L."/>
            <person name="Kruys A."/>
            <person name="Hutchinson M.I."/>
            <person name="Powell A.J."/>
            <person name="Barry K."/>
            <person name="Miller A.N."/>
            <person name="Grigoriev I.V."/>
            <person name="Debuchy R."/>
            <person name="Gladieux P."/>
            <person name="Thoren M.H."/>
            <person name="Johannesson H."/>
        </authorList>
    </citation>
    <scope>NUCLEOTIDE SEQUENCE</scope>
    <source>
        <strain evidence="3">SMH2532-1</strain>
    </source>
</reference>
<dbReference type="InterPro" id="IPR050904">
    <property type="entry name" value="Adhesion/Biosynth-related"/>
</dbReference>
<sequence length="356" mass="37000">MQIKHLAQLALASGVSAQTLQDMLAQQNATLSILNGFLEQQQALFNSLTNTADITVLAPSNNALSNLPQDVVNKASTDPNFLSALLSYHILNGTFYTSNLTSAQKPLFIQTLLNSSSYANVTGGQRVVSDVKSNGDVNLWSGALSPATVQSNNFNFTGGTIHIIDSMLSMPSNLTTTLLASNLTAAVGALQQSHLAKTLDQQSELTVFAPNNAAFEAIGSLIADMTADDLKNVLKYHVVEGQVLYSGMVTNGETQGTMQGAKVTFREEDGELWVNGAKVLAANMLMSNGVVHVIDGVLNPENPSAEPNPVAATPAPAFIGASATGGIPFTTGITPPAATSTSNGPAATITVGPGGW</sequence>
<evidence type="ECO:0000259" key="2">
    <source>
        <dbReference type="PROSITE" id="PS50213"/>
    </source>
</evidence>
<protein>
    <submittedName>
        <fullName evidence="3">FAS1 domain-containing protein</fullName>
    </submittedName>
</protein>
<feature type="signal peptide" evidence="1">
    <location>
        <begin position="1"/>
        <end position="17"/>
    </location>
</feature>